<protein>
    <submittedName>
        <fullName evidence="2">Aminoglycoside phosphotransferase family protein</fullName>
    </submittedName>
</protein>
<dbReference type="AlphaFoldDB" id="A0A940PDX9"/>
<evidence type="ECO:0000259" key="1">
    <source>
        <dbReference type="Pfam" id="PF01636"/>
    </source>
</evidence>
<name>A0A940PDX9_9ENTE</name>
<dbReference type="InterPro" id="IPR011009">
    <property type="entry name" value="Kinase-like_dom_sf"/>
</dbReference>
<sequence>MEQKIRTYLQEVGWQQGLGLENHFVVRFLAQGECNQNFLVADGRQQFVFRLNYESQMNLSNQIMYEFQALGYLQPSLRTPKPYYVDDSRRYFPQGLLVMAFIPGRPLDYRSDLTEAAAIFSDIHNLPISDQLPLKREYRLLTDRVAECRQLLAPVFKSPHMSAKQLQLFEKAWDRCQKNRRQEKIFEEMNCWCINNTEVNAHNFIIGEEQGWLIDWEKPVISHPCQDLTQFLVSTTTLWRGHHQLTYDEKKLFIDQYTAHRSIDQGALEEALAIYSPYMMLRALAWSAMAYDQYLSGTKALKNQAIFEKVSQYLEPAFLERTLKEQVLAYD</sequence>
<comment type="caution">
    <text evidence="2">The sequence shown here is derived from an EMBL/GenBank/DDBJ whole genome shotgun (WGS) entry which is preliminary data.</text>
</comment>
<dbReference type="Pfam" id="PF01636">
    <property type="entry name" value="APH"/>
    <property type="match status" value="1"/>
</dbReference>
<accession>A0A940PDX9</accession>
<dbReference type="InterPro" id="IPR002575">
    <property type="entry name" value="Aminoglycoside_PTrfase"/>
</dbReference>
<keyword evidence="3" id="KW-1185">Reference proteome</keyword>
<dbReference type="Gene3D" id="3.90.1200.10">
    <property type="match status" value="1"/>
</dbReference>
<gene>
    <name evidence="2" type="ORF">I6N95_14360</name>
</gene>
<dbReference type="EMBL" id="JAEEGA010000009">
    <property type="protein sequence ID" value="MBP1042198.1"/>
    <property type="molecule type" value="Genomic_DNA"/>
</dbReference>
<dbReference type="RefSeq" id="WP_209529170.1">
    <property type="nucleotide sequence ID" value="NZ_JAEEGA010000009.1"/>
</dbReference>
<feature type="domain" description="Aminoglycoside phosphotransferase" evidence="1">
    <location>
        <begin position="26"/>
        <end position="234"/>
    </location>
</feature>
<dbReference type="SUPFAM" id="SSF56112">
    <property type="entry name" value="Protein kinase-like (PK-like)"/>
    <property type="match status" value="1"/>
</dbReference>
<organism evidence="2 3">
    <name type="scientific">Vagococcus allomyrinae</name>
    <dbReference type="NCBI Taxonomy" id="2794353"/>
    <lineage>
        <taxon>Bacteria</taxon>
        <taxon>Bacillati</taxon>
        <taxon>Bacillota</taxon>
        <taxon>Bacilli</taxon>
        <taxon>Lactobacillales</taxon>
        <taxon>Enterococcaceae</taxon>
        <taxon>Vagococcus</taxon>
    </lineage>
</organism>
<reference evidence="2" key="1">
    <citation type="submission" date="2020-12" db="EMBL/GenBank/DDBJ databases">
        <title>Vagococcus allomyrinae sp. nov. and Enterococcus lavae sp. nov., isolated from the larvae of Allomyrina dichotoma.</title>
        <authorList>
            <person name="Lee S.D."/>
        </authorList>
    </citation>
    <scope>NUCLEOTIDE SEQUENCE</scope>
    <source>
        <strain evidence="2">BWB3-3</strain>
    </source>
</reference>
<evidence type="ECO:0000313" key="3">
    <source>
        <dbReference type="Proteomes" id="UP000674938"/>
    </source>
</evidence>
<dbReference type="Proteomes" id="UP000674938">
    <property type="component" value="Unassembled WGS sequence"/>
</dbReference>
<proteinExistence type="predicted"/>
<evidence type="ECO:0000313" key="2">
    <source>
        <dbReference type="EMBL" id="MBP1042198.1"/>
    </source>
</evidence>